<keyword evidence="3" id="KW-1185">Reference proteome</keyword>
<evidence type="ECO:0000256" key="1">
    <source>
        <dbReference type="SAM" id="SignalP"/>
    </source>
</evidence>
<sequence>MRLMTTLSLAALIAASPVSFAAPPAAAPVPAPAAGVITVGHVNAVSALLKAMQAEKMMRSITGSSRYANDTQRQAAYAKLEKVPPAQIYARLAYPLARTISAETATEMARFYASDYGKKVVHQMYNSGPSMGAPRAPISTPAERKDMQRPAFIKANKALAEAQSTIRHEGFVLLQAIAK</sequence>
<accession>A0A2G8TC26</accession>
<dbReference type="EMBL" id="PDOC01000012">
    <property type="protein sequence ID" value="PIL43606.1"/>
    <property type="molecule type" value="Genomic_DNA"/>
</dbReference>
<name>A0A2G8TC26_9BURK</name>
<reference evidence="2 3" key="1">
    <citation type="submission" date="2017-10" db="EMBL/GenBank/DDBJ databases">
        <title>Massilia psychrophilum sp. nov., a novel purple-pigmented bacterium isolated from Tianshan glacier, Xinjiang Municipality, China.</title>
        <authorList>
            <person name="Wang H."/>
        </authorList>
    </citation>
    <scope>NUCLEOTIDE SEQUENCE [LARGE SCALE GENOMIC DNA]</scope>
    <source>
        <strain evidence="2 3">JCM 30074</strain>
    </source>
</reference>
<organism evidence="2 3">
    <name type="scientific">Massilia eurypsychrophila</name>
    <dbReference type="NCBI Taxonomy" id="1485217"/>
    <lineage>
        <taxon>Bacteria</taxon>
        <taxon>Pseudomonadati</taxon>
        <taxon>Pseudomonadota</taxon>
        <taxon>Betaproteobacteria</taxon>
        <taxon>Burkholderiales</taxon>
        <taxon>Oxalobacteraceae</taxon>
        <taxon>Telluria group</taxon>
        <taxon>Massilia</taxon>
    </lineage>
</organism>
<feature type="chain" id="PRO_5013634526" description="DUF2059 domain-containing protein" evidence="1">
    <location>
        <begin position="22"/>
        <end position="179"/>
    </location>
</feature>
<comment type="caution">
    <text evidence="2">The sequence shown here is derived from an EMBL/GenBank/DDBJ whole genome shotgun (WGS) entry which is preliminary data.</text>
</comment>
<keyword evidence="1" id="KW-0732">Signal</keyword>
<dbReference type="Proteomes" id="UP000230390">
    <property type="component" value="Unassembled WGS sequence"/>
</dbReference>
<gene>
    <name evidence="2" type="ORF">CR105_17745</name>
</gene>
<protein>
    <recommendedName>
        <fullName evidence="4">DUF2059 domain-containing protein</fullName>
    </recommendedName>
</protein>
<evidence type="ECO:0008006" key="4">
    <source>
        <dbReference type="Google" id="ProtNLM"/>
    </source>
</evidence>
<evidence type="ECO:0000313" key="3">
    <source>
        <dbReference type="Proteomes" id="UP000230390"/>
    </source>
</evidence>
<dbReference type="AlphaFoldDB" id="A0A2G8TC26"/>
<proteinExistence type="predicted"/>
<evidence type="ECO:0000313" key="2">
    <source>
        <dbReference type="EMBL" id="PIL43606.1"/>
    </source>
</evidence>
<feature type="signal peptide" evidence="1">
    <location>
        <begin position="1"/>
        <end position="21"/>
    </location>
</feature>
<dbReference type="OrthoDB" id="8778035at2"/>